<dbReference type="SMART" id="SM00175">
    <property type="entry name" value="RAB"/>
    <property type="match status" value="1"/>
</dbReference>
<dbReference type="InterPro" id="IPR001806">
    <property type="entry name" value="Small_GTPase"/>
</dbReference>
<dbReference type="GO" id="GO:0035006">
    <property type="term" value="P:melanization defense response"/>
    <property type="evidence" value="ECO:0007669"/>
    <property type="project" value="UniProtKB-ARBA"/>
</dbReference>
<name>T1JA46_STRMM</name>
<keyword evidence="2" id="KW-0342">GTP-binding</keyword>
<dbReference type="EMBL" id="JH431984">
    <property type="status" value="NOT_ANNOTATED_CDS"/>
    <property type="molecule type" value="Genomic_DNA"/>
</dbReference>
<dbReference type="GO" id="GO:0007264">
    <property type="term" value="P:small GTPase-mediated signal transduction"/>
    <property type="evidence" value="ECO:0007669"/>
    <property type="project" value="InterPro"/>
</dbReference>
<dbReference type="SMART" id="SM00173">
    <property type="entry name" value="RAS"/>
    <property type="match status" value="1"/>
</dbReference>
<dbReference type="NCBIfam" id="TIGR00231">
    <property type="entry name" value="small_GTP"/>
    <property type="match status" value="1"/>
</dbReference>
<dbReference type="Proteomes" id="UP000014500">
    <property type="component" value="Unassembled WGS sequence"/>
</dbReference>
<dbReference type="GO" id="GO:0022412">
    <property type="term" value="P:cellular process involved in reproduction in multicellular organism"/>
    <property type="evidence" value="ECO:0007669"/>
    <property type="project" value="UniProtKB-ARBA"/>
</dbReference>
<proteinExistence type="predicted"/>
<dbReference type="EnsemblMetazoa" id="SMAR010602-RA">
    <property type="protein sequence ID" value="SMAR010602-PA"/>
    <property type="gene ID" value="SMAR010602"/>
</dbReference>
<dbReference type="InterPro" id="IPR003578">
    <property type="entry name" value="Small_GTPase_Rho"/>
</dbReference>
<reference evidence="4" key="1">
    <citation type="submission" date="2011-05" db="EMBL/GenBank/DDBJ databases">
        <authorList>
            <person name="Richards S.R."/>
            <person name="Qu J."/>
            <person name="Jiang H."/>
            <person name="Jhangiani S.N."/>
            <person name="Agravi P."/>
            <person name="Goodspeed R."/>
            <person name="Gross S."/>
            <person name="Mandapat C."/>
            <person name="Jackson L."/>
            <person name="Mathew T."/>
            <person name="Pu L."/>
            <person name="Thornton R."/>
            <person name="Saada N."/>
            <person name="Wilczek-Boney K.B."/>
            <person name="Lee S."/>
            <person name="Kovar C."/>
            <person name="Wu Y."/>
            <person name="Scherer S.E."/>
            <person name="Worley K.C."/>
            <person name="Muzny D.M."/>
            <person name="Gibbs R."/>
        </authorList>
    </citation>
    <scope>NUCLEOTIDE SEQUENCE</scope>
    <source>
        <strain evidence="4">Brora</strain>
    </source>
</reference>
<dbReference type="SMART" id="SM00174">
    <property type="entry name" value="RHO"/>
    <property type="match status" value="1"/>
</dbReference>
<evidence type="ECO:0000256" key="1">
    <source>
        <dbReference type="ARBA" id="ARBA00022741"/>
    </source>
</evidence>
<dbReference type="PROSITE" id="PS51419">
    <property type="entry name" value="RAB"/>
    <property type="match status" value="1"/>
</dbReference>
<keyword evidence="1" id="KW-0547">Nucleotide-binding</keyword>
<dbReference type="PROSITE" id="PS51421">
    <property type="entry name" value="RAS"/>
    <property type="match status" value="1"/>
</dbReference>
<dbReference type="InterPro" id="IPR005225">
    <property type="entry name" value="Small_GTP-bd"/>
</dbReference>
<dbReference type="GO" id="GO:0003924">
    <property type="term" value="F:GTPase activity"/>
    <property type="evidence" value="ECO:0007669"/>
    <property type="project" value="InterPro"/>
</dbReference>
<dbReference type="PANTHER" id="PTHR24072">
    <property type="entry name" value="RHO FAMILY GTPASE"/>
    <property type="match status" value="1"/>
</dbReference>
<dbReference type="Pfam" id="PF00071">
    <property type="entry name" value="Ras"/>
    <property type="match status" value="1"/>
</dbReference>
<dbReference type="STRING" id="126957.T1JA46"/>
<dbReference type="PhylomeDB" id="T1JA46"/>
<evidence type="ECO:0000256" key="2">
    <source>
        <dbReference type="ARBA" id="ARBA00023134"/>
    </source>
</evidence>
<dbReference type="OMA" id="DYCHNTR"/>
<dbReference type="SUPFAM" id="SSF52540">
    <property type="entry name" value="P-loop containing nucleoside triphosphate hydrolases"/>
    <property type="match status" value="1"/>
</dbReference>
<dbReference type="InterPro" id="IPR027417">
    <property type="entry name" value="P-loop_NTPase"/>
</dbReference>
<dbReference type="AlphaFoldDB" id="T1JA46"/>
<dbReference type="HOGENOM" id="CLU_041217_21_1_1"/>
<dbReference type="eggNOG" id="KOG0393">
    <property type="taxonomic scope" value="Eukaryota"/>
</dbReference>
<dbReference type="GO" id="GO:0003006">
    <property type="term" value="P:developmental process involved in reproduction"/>
    <property type="evidence" value="ECO:0007669"/>
    <property type="project" value="UniProtKB-ARBA"/>
</dbReference>
<dbReference type="PRINTS" id="PR00449">
    <property type="entry name" value="RASTRNSFRMNG"/>
</dbReference>
<dbReference type="GO" id="GO:0005525">
    <property type="term" value="F:GTP binding"/>
    <property type="evidence" value="ECO:0007669"/>
    <property type="project" value="UniProtKB-KW"/>
</dbReference>
<dbReference type="PROSITE" id="PS51420">
    <property type="entry name" value="RHO"/>
    <property type="match status" value="1"/>
</dbReference>
<evidence type="ECO:0000313" key="4">
    <source>
        <dbReference type="Proteomes" id="UP000014500"/>
    </source>
</evidence>
<reference evidence="3" key="2">
    <citation type="submission" date="2015-02" db="UniProtKB">
        <authorList>
            <consortium name="EnsemblMetazoa"/>
        </authorList>
    </citation>
    <scope>IDENTIFICATION</scope>
</reference>
<evidence type="ECO:0000313" key="3">
    <source>
        <dbReference type="EnsemblMetazoa" id="SMAR010602-PA"/>
    </source>
</evidence>
<dbReference type="GO" id="GO:0001667">
    <property type="term" value="P:ameboidal-type cell migration"/>
    <property type="evidence" value="ECO:0007669"/>
    <property type="project" value="UniProtKB-ARBA"/>
</dbReference>
<sequence>MDNNNVREEQECKIVLVGDVKCGKSSLIHRVLHDKFLDVYIPTGFERYTATYDVAEQRINFTVWDTSGSPAYDTVRPLAYQDVRIFLLCFQINRPDSLANTLNKWYPEVRQHGPNVPVILCGCQSDTRQDSDSVSNQSKSKDGVALETSRQISAATYVETSSKFSSKTAREAFEVAALAALGRLNKNHALIQRDQSYDRTLERSPFERARYKSRLDLKAELRDRTKSCSIM</sequence>
<dbReference type="Gene3D" id="3.40.50.300">
    <property type="entry name" value="P-loop containing nucleotide triphosphate hydrolases"/>
    <property type="match status" value="1"/>
</dbReference>
<accession>T1JA46</accession>
<dbReference type="GO" id="GO:0035099">
    <property type="term" value="P:hemocyte migration"/>
    <property type="evidence" value="ECO:0007669"/>
    <property type="project" value="UniProtKB-ARBA"/>
</dbReference>
<organism evidence="3 4">
    <name type="scientific">Strigamia maritima</name>
    <name type="common">European centipede</name>
    <name type="synonym">Geophilus maritimus</name>
    <dbReference type="NCBI Taxonomy" id="126957"/>
    <lineage>
        <taxon>Eukaryota</taxon>
        <taxon>Metazoa</taxon>
        <taxon>Ecdysozoa</taxon>
        <taxon>Arthropoda</taxon>
        <taxon>Myriapoda</taxon>
        <taxon>Chilopoda</taxon>
        <taxon>Pleurostigmophora</taxon>
        <taxon>Geophilomorpha</taxon>
        <taxon>Linotaeniidae</taxon>
        <taxon>Strigamia</taxon>
    </lineage>
</organism>
<protein>
    <submittedName>
        <fullName evidence="3">Uncharacterized protein</fullName>
    </submittedName>
</protein>
<keyword evidence="4" id="KW-1185">Reference proteome</keyword>